<protein>
    <submittedName>
        <fullName evidence="1">Uncharacterized protein</fullName>
    </submittedName>
</protein>
<sequence>MEICVNRDEGVVVDVRDDFIMRTRHDVTVIALHTNQNLVSRTEKGVIDPIFNNAGGEVRRGVRPSQQFTNLKIK</sequence>
<comment type="caution">
    <text evidence="1">The sequence shown here is derived from an EMBL/GenBank/DDBJ whole genome shotgun (WGS) entry which is preliminary data.</text>
</comment>
<keyword evidence="2" id="KW-1185">Reference proteome</keyword>
<accession>A0A834TM05</accession>
<proteinExistence type="predicted"/>
<dbReference type="AlphaFoldDB" id="A0A834TM05"/>
<gene>
    <name evidence="1" type="ORF">G2W53_021555</name>
</gene>
<evidence type="ECO:0000313" key="2">
    <source>
        <dbReference type="Proteomes" id="UP000634136"/>
    </source>
</evidence>
<dbReference type="OrthoDB" id="206201at2759"/>
<organism evidence="1 2">
    <name type="scientific">Senna tora</name>
    <dbReference type="NCBI Taxonomy" id="362788"/>
    <lineage>
        <taxon>Eukaryota</taxon>
        <taxon>Viridiplantae</taxon>
        <taxon>Streptophyta</taxon>
        <taxon>Embryophyta</taxon>
        <taxon>Tracheophyta</taxon>
        <taxon>Spermatophyta</taxon>
        <taxon>Magnoliopsida</taxon>
        <taxon>eudicotyledons</taxon>
        <taxon>Gunneridae</taxon>
        <taxon>Pentapetalae</taxon>
        <taxon>rosids</taxon>
        <taxon>fabids</taxon>
        <taxon>Fabales</taxon>
        <taxon>Fabaceae</taxon>
        <taxon>Caesalpinioideae</taxon>
        <taxon>Cassia clade</taxon>
        <taxon>Senna</taxon>
    </lineage>
</organism>
<name>A0A834TM05_9FABA</name>
<dbReference type="Proteomes" id="UP000634136">
    <property type="component" value="Unassembled WGS sequence"/>
</dbReference>
<dbReference type="EMBL" id="JAAIUW010000007">
    <property type="protein sequence ID" value="KAF7823411.1"/>
    <property type="molecule type" value="Genomic_DNA"/>
</dbReference>
<reference evidence="1" key="1">
    <citation type="submission" date="2020-09" db="EMBL/GenBank/DDBJ databases">
        <title>Genome-Enabled Discovery of Anthraquinone Biosynthesis in Senna tora.</title>
        <authorList>
            <person name="Kang S.-H."/>
            <person name="Pandey R.P."/>
            <person name="Lee C.-M."/>
            <person name="Sim J.-S."/>
            <person name="Jeong J.-T."/>
            <person name="Choi B.-S."/>
            <person name="Jung M."/>
            <person name="Ginzburg D."/>
            <person name="Zhao K."/>
            <person name="Won S.Y."/>
            <person name="Oh T.-J."/>
            <person name="Yu Y."/>
            <person name="Kim N.-H."/>
            <person name="Lee O.R."/>
            <person name="Lee T.-H."/>
            <person name="Bashyal P."/>
            <person name="Kim T.-S."/>
            <person name="Lee W.-H."/>
            <person name="Kawkins C."/>
            <person name="Kim C.-K."/>
            <person name="Kim J.S."/>
            <person name="Ahn B.O."/>
            <person name="Rhee S.Y."/>
            <person name="Sohng J.K."/>
        </authorList>
    </citation>
    <scope>NUCLEOTIDE SEQUENCE</scope>
    <source>
        <tissue evidence="1">Leaf</tissue>
    </source>
</reference>
<evidence type="ECO:0000313" key="1">
    <source>
        <dbReference type="EMBL" id="KAF7823411.1"/>
    </source>
</evidence>